<proteinExistence type="predicted"/>
<dbReference type="RefSeq" id="WP_283535236.1">
    <property type="nucleotide sequence ID" value="NZ_CP073633.1"/>
</dbReference>
<sequence>MARPPSYGSFVSDLSEVLAAWEEQYVSETSYQKFRRACAWVVDESVKAVSEDMRGATRDTFRDPPPWMVNGWQYRRSLAKNRDAGLVEAEAYVGDDQSAVLKYAMGDGENTRLPGDVGLAQDRILLPHWRNLLETQGIRPNASHDLPGATMARLIRNSQGVYAKRSVPGRWGVYKGEVKVGGSRLMGYIARPPRVRAPVTDAGTQRSLFVNKRGKVKSPTKVINLGRPRILLISIPRAEYRPVMQDPWVAANAAARRNVADLMAGELAENIRHQGAKAAKGRLRTVLDQMEAAGARGEYAPGSRGLARGRALRTEANRLLETIKRGY</sequence>
<dbReference type="EMBL" id="CP073633">
    <property type="protein sequence ID" value="WHQ68632.1"/>
    <property type="molecule type" value="Genomic_DNA"/>
</dbReference>
<protein>
    <submittedName>
        <fullName evidence="1">Uncharacterized protein</fullName>
    </submittedName>
</protein>
<dbReference type="Proteomes" id="UP001223720">
    <property type="component" value="Chromosome"/>
</dbReference>
<evidence type="ECO:0000313" key="1">
    <source>
        <dbReference type="EMBL" id="WHQ68632.1"/>
    </source>
</evidence>
<reference evidence="1" key="1">
    <citation type="journal article" date="2022" name="Biotechnol. Bioprocess Eng.">
        <title>Pan-genome Analysis Reveals Comparative Genomic Features of Central Metabolic Pathways in Methylorubrum extorquens.</title>
        <authorList>
            <person name="Lee G.M."/>
            <person name="Scott-Nevros Z.K."/>
            <person name="Lee S.-M."/>
            <person name="Kim D."/>
        </authorList>
    </citation>
    <scope>NUCLEOTIDE SEQUENCE</scope>
    <source>
        <strain evidence="1">ATCC 55366</strain>
    </source>
</reference>
<organism evidence="1 2">
    <name type="scientific">Methylorubrum extorquens</name>
    <name type="common">Methylobacterium dichloromethanicum</name>
    <name type="synonym">Methylobacterium extorquens</name>
    <dbReference type="NCBI Taxonomy" id="408"/>
    <lineage>
        <taxon>Bacteria</taxon>
        <taxon>Pseudomonadati</taxon>
        <taxon>Pseudomonadota</taxon>
        <taxon>Alphaproteobacteria</taxon>
        <taxon>Hyphomicrobiales</taxon>
        <taxon>Methylobacteriaceae</taxon>
        <taxon>Methylorubrum</taxon>
    </lineage>
</organism>
<dbReference type="AlphaFoldDB" id="A0AAX3WB12"/>
<accession>A0AAX3WB12</accession>
<gene>
    <name evidence="1" type="ORF">KEC54_20010</name>
</gene>
<evidence type="ECO:0000313" key="2">
    <source>
        <dbReference type="Proteomes" id="UP001223720"/>
    </source>
</evidence>
<name>A0AAX3WB12_METEX</name>